<organism evidence="2 3">
    <name type="scientific">Xenorhabdus hominickii</name>
    <dbReference type="NCBI Taxonomy" id="351679"/>
    <lineage>
        <taxon>Bacteria</taxon>
        <taxon>Pseudomonadati</taxon>
        <taxon>Pseudomonadota</taxon>
        <taxon>Gammaproteobacteria</taxon>
        <taxon>Enterobacterales</taxon>
        <taxon>Morganellaceae</taxon>
        <taxon>Xenorhabdus</taxon>
    </lineage>
</organism>
<feature type="region of interest" description="Disordered" evidence="1">
    <location>
        <begin position="1"/>
        <end position="20"/>
    </location>
</feature>
<evidence type="ECO:0008006" key="4">
    <source>
        <dbReference type="Google" id="ProtNLM"/>
    </source>
</evidence>
<sequence length="394" mass="41511">MQKIGDITNTADNNDEFTNGNVAAGVPPTLLEAPWFNTVQREIINVLTAAGIQPNKTNEAQLAEAIRKLISQGALEKAKNGADIPDKPAFVDNLGLRETVKNAGHLIGLPTGETRLLSGNSSTYLYVTDNNRTGSYNTQGGHVWSFDDTGTLETGLIPIQCGGTGARTANEALATLGAVPGNRTINGQSLTADIQLTAADVRAYPADGRLINLPSGETRLASGNGSTYLYVTDDHHAGSYNTRGGHVWAFDGAGKMTTGLIPVQCGGTGARTAEEGLAALGGCPVIGSATRYWILAAYNARNGSLNPTPSATVHRVLCWLRSIAAMNAMNGSIRNGFSSRTAVTALPPPVLLRGLWFRRVRRHSGRGVWIPGLPQVMLTVPIGLTLRAGCMSGR</sequence>
<evidence type="ECO:0000256" key="1">
    <source>
        <dbReference type="SAM" id="MobiDB-lite"/>
    </source>
</evidence>
<reference evidence="2 3" key="1">
    <citation type="submission" date="2016-06" db="EMBL/GenBank/DDBJ databases">
        <title>Bacterial characters and pathogenicity of Xenorhabdus hominickii from an entomopathogenic nematode, Steinernema monticolum.</title>
        <authorList>
            <person name="Park Y."/>
            <person name="Kim Y."/>
        </authorList>
    </citation>
    <scope>NUCLEOTIDE SEQUENCE [LARGE SCALE GENOMIC DNA]</scope>
    <source>
        <strain evidence="2 3">ANU1</strain>
    </source>
</reference>
<gene>
    <name evidence="2" type="ORF">A9255_00490</name>
</gene>
<name>A0ABN4RZD9_XENHO</name>
<accession>A0ABN4RZD9</accession>
<feature type="compositionally biased region" description="Polar residues" evidence="1">
    <location>
        <begin position="7"/>
        <end position="20"/>
    </location>
</feature>
<dbReference type="EMBL" id="CP016176">
    <property type="protein sequence ID" value="AOM39224.1"/>
    <property type="molecule type" value="Genomic_DNA"/>
</dbReference>
<dbReference type="Proteomes" id="UP000094600">
    <property type="component" value="Chromosome"/>
</dbReference>
<evidence type="ECO:0000313" key="2">
    <source>
        <dbReference type="EMBL" id="AOM39224.1"/>
    </source>
</evidence>
<proteinExistence type="predicted"/>
<dbReference type="RefSeq" id="WP_069314996.1">
    <property type="nucleotide sequence ID" value="NZ_CP016176.1"/>
</dbReference>
<keyword evidence="3" id="KW-1185">Reference proteome</keyword>
<evidence type="ECO:0000313" key="3">
    <source>
        <dbReference type="Proteomes" id="UP000094600"/>
    </source>
</evidence>
<protein>
    <recommendedName>
        <fullName evidence="4">Tail protein</fullName>
    </recommendedName>
</protein>